<dbReference type="InterPro" id="IPR043128">
    <property type="entry name" value="Rev_trsase/Diguanyl_cyclase"/>
</dbReference>
<dbReference type="InterPro" id="IPR012337">
    <property type="entry name" value="RNaseH-like_sf"/>
</dbReference>
<evidence type="ECO:0000313" key="4">
    <source>
        <dbReference type="RefSeq" id="XP_030765501.1"/>
    </source>
</evidence>
<dbReference type="Gene3D" id="3.30.420.10">
    <property type="entry name" value="Ribonuclease H-like superfamily/Ribonuclease H"/>
    <property type="match status" value="1"/>
</dbReference>
<dbReference type="Pfam" id="PF18701">
    <property type="entry name" value="DUF5641"/>
    <property type="match status" value="1"/>
</dbReference>
<reference evidence="4" key="1">
    <citation type="submission" date="2025-08" db="UniProtKB">
        <authorList>
            <consortium name="RefSeq"/>
        </authorList>
    </citation>
    <scope>IDENTIFICATION</scope>
    <source>
        <tissue evidence="4">Gonads</tissue>
    </source>
</reference>
<proteinExistence type="predicted"/>
<keyword evidence="3" id="KW-1185">Reference proteome</keyword>
<dbReference type="GO" id="GO:0003676">
    <property type="term" value="F:nucleic acid binding"/>
    <property type="evidence" value="ECO:0007669"/>
    <property type="project" value="InterPro"/>
</dbReference>
<dbReference type="CDD" id="cd01644">
    <property type="entry name" value="RT_pepA17"/>
    <property type="match status" value="1"/>
</dbReference>
<dbReference type="Pfam" id="PF03564">
    <property type="entry name" value="DUF1759"/>
    <property type="match status" value="1"/>
</dbReference>
<dbReference type="Pfam" id="PF05380">
    <property type="entry name" value="Peptidase_A17"/>
    <property type="match status" value="2"/>
</dbReference>
<dbReference type="RefSeq" id="XP_030765501.1">
    <property type="nucleotide sequence ID" value="XM_030909641.1"/>
</dbReference>
<dbReference type="InterPro" id="IPR036397">
    <property type="entry name" value="RNaseH_sf"/>
</dbReference>
<dbReference type="InterPro" id="IPR040676">
    <property type="entry name" value="DUF5641"/>
</dbReference>
<dbReference type="InterPro" id="IPR008042">
    <property type="entry name" value="Retrotrans_Pao"/>
</dbReference>
<dbReference type="GO" id="GO:0042575">
    <property type="term" value="C:DNA polymerase complex"/>
    <property type="evidence" value="ECO:0007669"/>
    <property type="project" value="UniProtKB-ARBA"/>
</dbReference>
<dbReference type="OrthoDB" id="6715895at2759"/>
<evidence type="ECO:0000256" key="1">
    <source>
        <dbReference type="SAM" id="MobiDB-lite"/>
    </source>
</evidence>
<dbReference type="Pfam" id="PF00078">
    <property type="entry name" value="RVT_1"/>
    <property type="match status" value="1"/>
</dbReference>
<dbReference type="InterPro" id="IPR005312">
    <property type="entry name" value="DUF1759"/>
</dbReference>
<dbReference type="PANTHER" id="PTHR47331:SF1">
    <property type="entry name" value="GAG-LIKE PROTEIN"/>
    <property type="match status" value="1"/>
</dbReference>
<dbReference type="GO" id="GO:0071897">
    <property type="term" value="P:DNA biosynthetic process"/>
    <property type="evidence" value="ECO:0007669"/>
    <property type="project" value="UniProtKB-ARBA"/>
</dbReference>
<dbReference type="PANTHER" id="PTHR47331">
    <property type="entry name" value="PHD-TYPE DOMAIN-CONTAINING PROTEIN"/>
    <property type="match status" value="1"/>
</dbReference>
<sequence length="1685" mass="191671">MTDLAKLTRKRGNIKGQLTRLETFIQNYDSSKHHEISIRLKRAEAWWDEFESIQDEIEDLDNSDEQVAERDDFGTKYFDILGRLNLLAHGGSTQDSTAPRTEVRLPPMEVPNFYGSYKQWLEFHDSFKSLVDSNLSLTNIQKFYYLKGALKGTAADVIHSLEVSSENYQVAWDLLKERFENKKLIALSHIDSICNVPGLTKESHSGLRKMLDELRKDLRALKTLGLGVEHWDPILIYLLESKLDPITRKEWQKQGSVDKFATMDDFFKFLVNKCAVWETNIRSSNTDDQGKGKPHLPPPRSTTKTFSCILCKADEHCLQQCKQFLDMSLEDKRGVVSRSNACWKCLKLGHRVHACTSGGCRRCKGKHHLLLHDNQHTGKETRDSKEGAAEGGGSKVFNGHSSEDKGLEMQGVKKEITEVLLSTAVVRVKDIEGKWHECRALLDCGSQSSFVTKAFRDILRLPMKRINSSIMGIGPETMSIDHSVVARIYSTHSQYNAEVGFLVIDEISNNIPSVSIDLKSLNLPENIKLADPSCGEPGKIDMLLGASVFWSVLDTEKVELGKGWPLLHGTKLGFVIAGTMHLKPGQMQVHKQSQPKRCHFSSNCSVQGQLEKFWALEEIGYEKRLTREEEECERFFAETTKRSEDGRFVVKLPICVGVPELGNSVNLAIKRFSSLEKKLERDNELKEMYHAFIREYLSLGHMSRVYSDKEMNEPVAYYLPHHAVIKKTSLTTKLRVVFDASAPTNTGVSLNNQLMVGPKLQDDIFDILVRLRKYAVIITADVEKMFRQVWVAEEDQDLQRILWRFNADEPIGHFKLNTITYGMACSGYLAVKCLQQLSECEDDKVGRAIMKDFYMDDLLTGADTVEEAREIKKGISQVLASGGFILRKWSSNKPETLLTCDEPNVEHYISGDSTSKTLGIRWNPHLDTLHYDCPEDYGVLLDNKVTKRIILSLISQIFDPLGLLAPVIIKAKLVLQLLWKEKKLKVFQIERQVICTGSRDFQIHGFCDASQKAYGACIFVRSVDQKGDCHVRLLCSKSRVAPLKVISLPRLELCGALLLAKLVKAVLQAIDINPSQIRYWSDSSIVLSWLSREPSTWTTFVANRVAEIQTLSGGNQWGHVPSEQNPADLVSRGTDCDSLSENLLWWEGPFWLSREENYFPQTHIPSVDVIPEQKIIKHSYIVTDLNKVLRRFSNFNKLLRTFSYCLRFMQNCRASKRGEPPRRGPLTVQELDKAWTVVIALVQREVFGAEIKAIEGGCGLDRRSRILSLNPFLDKDGLLRVGGRLAKANLSYNQRFPVILPNKHDVTRLIILCEHYKHLHAGPQALLAVMRLKYWPILGRQTIRSVLSRCIVCFRAKPKDFRQYMGELPSSRIVPSRPFENCGVDYAGPFFVKSGTVRKPVITKAYLCVFICFATKAVHLELVVDLTTQAFLNCFKRFIARRGLCRNVYSDNATNFIGANNELTELSRFLQDKGNQEVFSQYFTNSFIKWHFIPPRSPHFGGLWESAVKSAKYHLKRVLNDQKLTFEELYTVITQVEACLNSRPITPVSESADDLEILTPGHFLMGSSPSALPQEDIKGHNPNRLQRYQLLTQFIQSFWKRWQTEYLGNLQQRSKWRIRADSIKINDMVLVKEDNTPPMKWQLGRVVELHTGSDGICRVVSLKTARGLIKRSTSRVCVLPFEGSN</sequence>
<dbReference type="InParanoid" id="A0A6J2YQF9"/>
<evidence type="ECO:0000313" key="3">
    <source>
        <dbReference type="Proteomes" id="UP000504635"/>
    </source>
</evidence>
<feature type="compositionally biased region" description="Basic and acidic residues" evidence="1">
    <location>
        <begin position="374"/>
        <end position="388"/>
    </location>
</feature>
<dbReference type="Proteomes" id="UP000504635">
    <property type="component" value="Unplaced"/>
</dbReference>
<dbReference type="InterPro" id="IPR043502">
    <property type="entry name" value="DNA/RNA_pol_sf"/>
</dbReference>
<dbReference type="PROSITE" id="PS50994">
    <property type="entry name" value="INTEGRASE"/>
    <property type="match status" value="1"/>
</dbReference>
<dbReference type="Gene3D" id="3.30.70.270">
    <property type="match status" value="1"/>
</dbReference>
<dbReference type="SUPFAM" id="SSF56672">
    <property type="entry name" value="DNA/RNA polymerases"/>
    <property type="match status" value="1"/>
</dbReference>
<evidence type="ECO:0000259" key="2">
    <source>
        <dbReference type="PROSITE" id="PS50994"/>
    </source>
</evidence>
<dbReference type="GeneID" id="115889588"/>
<dbReference type="SUPFAM" id="SSF53098">
    <property type="entry name" value="Ribonuclease H-like"/>
    <property type="match status" value="1"/>
</dbReference>
<feature type="domain" description="Integrase catalytic" evidence="2">
    <location>
        <begin position="1374"/>
        <end position="1568"/>
    </location>
</feature>
<feature type="region of interest" description="Disordered" evidence="1">
    <location>
        <begin position="374"/>
        <end position="404"/>
    </location>
</feature>
<protein>
    <submittedName>
        <fullName evidence="4">Uncharacterized protein LOC115889588</fullName>
    </submittedName>
</protein>
<name>A0A6J2YQF9_SITOR</name>
<dbReference type="InterPro" id="IPR001584">
    <property type="entry name" value="Integrase_cat-core"/>
</dbReference>
<dbReference type="KEGG" id="soy:115889588"/>
<dbReference type="Gene3D" id="3.10.10.10">
    <property type="entry name" value="HIV Type 1 Reverse Transcriptase, subunit A, domain 1"/>
    <property type="match status" value="1"/>
</dbReference>
<gene>
    <name evidence="4" type="primary">LOC115889588</name>
</gene>
<dbReference type="GO" id="GO:0015074">
    <property type="term" value="P:DNA integration"/>
    <property type="evidence" value="ECO:0007669"/>
    <property type="project" value="InterPro"/>
</dbReference>
<dbReference type="InterPro" id="IPR000477">
    <property type="entry name" value="RT_dom"/>
</dbReference>
<accession>A0A6J2YQF9</accession>
<organism evidence="3 4">
    <name type="scientific">Sitophilus oryzae</name>
    <name type="common">Rice weevil</name>
    <name type="synonym">Curculio oryzae</name>
    <dbReference type="NCBI Taxonomy" id="7048"/>
    <lineage>
        <taxon>Eukaryota</taxon>
        <taxon>Metazoa</taxon>
        <taxon>Ecdysozoa</taxon>
        <taxon>Arthropoda</taxon>
        <taxon>Hexapoda</taxon>
        <taxon>Insecta</taxon>
        <taxon>Pterygota</taxon>
        <taxon>Neoptera</taxon>
        <taxon>Endopterygota</taxon>
        <taxon>Coleoptera</taxon>
        <taxon>Polyphaga</taxon>
        <taxon>Cucujiformia</taxon>
        <taxon>Curculionidae</taxon>
        <taxon>Dryophthorinae</taxon>
        <taxon>Sitophilus</taxon>
    </lineage>
</organism>